<accession>A0A921UTE1</accession>
<dbReference type="EMBL" id="CM027682">
    <property type="protein sequence ID" value="KAG0541061.1"/>
    <property type="molecule type" value="Genomic_DNA"/>
</dbReference>
<sequence>IGLAAKWCPTPRSFIHTTLLCQAIARCLFPRDSDPSYAELPEEHYTFRVLNRLHHKVLTPLRRILRLPQVYMTSSRRWTDLPYANVAMQRYKAHADTMATRRFTRFEARGKVVKLTGTAALPKTERQWCRLVDSLRDKNLLSNCMVFCDMSKSMDGTPMEVSAALGLLISQLGEYPWEGRVITLNNDDDDEEPQITKIRGKTLLGKLSFLHKMQSDDDLSIDFRALFNYMYEYILDKAKKLKLDQDNMIRSVFVFTDKELDEAWVSPWTQDYRVFCRRFKEAAVTSRLPGVMILKGFSNNLLKSFLENNGVVYPEDEMSSALDRDEFKNLSLFD</sequence>
<evidence type="ECO:0000259" key="1">
    <source>
        <dbReference type="Pfam" id="PF11443"/>
    </source>
</evidence>
<reference evidence="3" key="1">
    <citation type="journal article" date="2019" name="BMC Genomics">
        <title>A new reference genome for Sorghum bicolor reveals high levels of sequence similarity between sweet and grain genotypes: implications for the genetics of sugar metabolism.</title>
        <authorList>
            <person name="Cooper E.A."/>
            <person name="Brenton Z.W."/>
            <person name="Flinn B.S."/>
            <person name="Jenkins J."/>
            <person name="Shu S."/>
            <person name="Flowers D."/>
            <person name="Luo F."/>
            <person name="Wang Y."/>
            <person name="Xia P."/>
            <person name="Barry K."/>
            <person name="Daum C."/>
            <person name="Lipzen A."/>
            <person name="Yoshinaga Y."/>
            <person name="Schmutz J."/>
            <person name="Saski C."/>
            <person name="Vermerris W."/>
            <person name="Kresovich S."/>
        </authorList>
    </citation>
    <scope>NUCLEOTIDE SEQUENCE</scope>
</reference>
<protein>
    <submittedName>
        <fullName evidence="3">Uncharacterized protein</fullName>
    </submittedName>
</protein>
<proteinExistence type="predicted"/>
<gene>
    <name evidence="3" type="ORF">BDA96_03G463700</name>
</gene>
<feature type="domain" description="DUF7788" evidence="2">
    <location>
        <begin position="143"/>
        <end position="322"/>
    </location>
</feature>
<dbReference type="InterPro" id="IPR056690">
    <property type="entry name" value="DUF7788"/>
</dbReference>
<dbReference type="Proteomes" id="UP000807115">
    <property type="component" value="Chromosome 3"/>
</dbReference>
<dbReference type="PIRSF" id="PIRSF015417">
    <property type="entry name" value="T31B5_30_vWA"/>
    <property type="match status" value="1"/>
</dbReference>
<name>A0A921UTE1_SORBI</name>
<feature type="domain" description="DUF2828" evidence="1">
    <location>
        <begin position="1"/>
        <end position="106"/>
    </location>
</feature>
<organism evidence="3 4">
    <name type="scientific">Sorghum bicolor</name>
    <name type="common">Sorghum</name>
    <name type="synonym">Sorghum vulgare</name>
    <dbReference type="NCBI Taxonomy" id="4558"/>
    <lineage>
        <taxon>Eukaryota</taxon>
        <taxon>Viridiplantae</taxon>
        <taxon>Streptophyta</taxon>
        <taxon>Embryophyta</taxon>
        <taxon>Tracheophyta</taxon>
        <taxon>Spermatophyta</taxon>
        <taxon>Magnoliopsida</taxon>
        <taxon>Liliopsida</taxon>
        <taxon>Poales</taxon>
        <taxon>Poaceae</taxon>
        <taxon>PACMAD clade</taxon>
        <taxon>Panicoideae</taxon>
        <taxon>Andropogonodae</taxon>
        <taxon>Andropogoneae</taxon>
        <taxon>Sorghinae</taxon>
        <taxon>Sorghum</taxon>
    </lineage>
</organism>
<reference evidence="3" key="2">
    <citation type="submission" date="2020-10" db="EMBL/GenBank/DDBJ databases">
        <authorList>
            <person name="Cooper E.A."/>
            <person name="Brenton Z.W."/>
            <person name="Flinn B.S."/>
            <person name="Jenkins J."/>
            <person name="Shu S."/>
            <person name="Flowers D."/>
            <person name="Luo F."/>
            <person name="Wang Y."/>
            <person name="Xia P."/>
            <person name="Barry K."/>
            <person name="Daum C."/>
            <person name="Lipzen A."/>
            <person name="Yoshinaga Y."/>
            <person name="Schmutz J."/>
            <person name="Saski C."/>
            <person name="Vermerris W."/>
            <person name="Kresovich S."/>
        </authorList>
    </citation>
    <scope>NUCLEOTIDE SEQUENCE</scope>
</reference>
<dbReference type="PANTHER" id="PTHR31373:SF27">
    <property type="entry name" value="TROVE DOMAIN-CONTAINING PROTEIN"/>
    <property type="match status" value="1"/>
</dbReference>
<dbReference type="PANTHER" id="PTHR31373">
    <property type="entry name" value="OS06G0652100 PROTEIN"/>
    <property type="match status" value="1"/>
</dbReference>
<dbReference type="Pfam" id="PF11443">
    <property type="entry name" value="DUF2828"/>
    <property type="match status" value="1"/>
</dbReference>
<dbReference type="InterPro" id="IPR011205">
    <property type="entry name" value="UCP015417_vWA"/>
</dbReference>
<evidence type="ECO:0000313" key="3">
    <source>
        <dbReference type="EMBL" id="KAG0541061.1"/>
    </source>
</evidence>
<feature type="non-terminal residue" evidence="3">
    <location>
        <position position="1"/>
    </location>
</feature>
<comment type="caution">
    <text evidence="3">The sequence shown here is derived from an EMBL/GenBank/DDBJ whole genome shotgun (WGS) entry which is preliminary data.</text>
</comment>
<dbReference type="InterPro" id="IPR058580">
    <property type="entry name" value="DUF2828"/>
</dbReference>
<dbReference type="Pfam" id="PF25043">
    <property type="entry name" value="DUF7788"/>
    <property type="match status" value="1"/>
</dbReference>
<evidence type="ECO:0000259" key="2">
    <source>
        <dbReference type="Pfam" id="PF25043"/>
    </source>
</evidence>
<dbReference type="AlphaFoldDB" id="A0A921UTE1"/>
<evidence type="ECO:0000313" key="4">
    <source>
        <dbReference type="Proteomes" id="UP000807115"/>
    </source>
</evidence>